<proteinExistence type="inferred from homology"/>
<dbReference type="InterPro" id="IPR029058">
    <property type="entry name" value="AB_hydrolase_fold"/>
</dbReference>
<evidence type="ECO:0000313" key="6">
    <source>
        <dbReference type="EMBL" id="QTC89668.1"/>
    </source>
</evidence>
<dbReference type="AlphaFoldDB" id="A0A975BYA2"/>
<evidence type="ECO:0000313" key="7">
    <source>
        <dbReference type="Proteomes" id="UP000663918"/>
    </source>
</evidence>
<dbReference type="EMBL" id="CP062222">
    <property type="protein sequence ID" value="QTC89668.1"/>
    <property type="molecule type" value="Genomic_DNA"/>
</dbReference>
<dbReference type="InterPro" id="IPR002168">
    <property type="entry name" value="Lipase_GDXG_HIS_AS"/>
</dbReference>
<dbReference type="InterPro" id="IPR019819">
    <property type="entry name" value="Carboxylesterase_B_CS"/>
</dbReference>
<dbReference type="Gene3D" id="3.40.50.1820">
    <property type="entry name" value="alpha/beta hydrolase"/>
    <property type="match status" value="1"/>
</dbReference>
<evidence type="ECO:0000256" key="4">
    <source>
        <dbReference type="RuleBase" id="RU361235"/>
    </source>
</evidence>
<dbReference type="Pfam" id="PF00135">
    <property type="entry name" value="COesterase"/>
    <property type="match status" value="2"/>
</dbReference>
<dbReference type="InterPro" id="IPR002018">
    <property type="entry name" value="CarbesteraseB"/>
</dbReference>
<keyword evidence="7" id="KW-1185">Reference proteome</keyword>
<sequence>MPLTALLGAALLMTTPMQDPPPPASPTVTIGRGALIGRESGGVESFKGVPYAQPPIGPLRWRPPVPAAPLTGPRDAGQVGAICIQPPANGDNGVGPLPMSEDCLTLNVWTPKERDHPLPVMVWIHGGGYINGSGTAALYDGTSLARRGVVVVTLNYRLGRLGFFDHPALAAERPAGEPAGNYAVMDMILALQWVRDHVAAFGGDPEQVTIFGESAGGVAVTQLMVAEQARGLFSKVIVESGLGRQQGVALEDVADAEASGQTPRSTRARGAAWAEAAGVEPTAEALRAVPAERLLQPAPSFYGGDLILNDGVVIKEDVETAFAAGREAPVPLIIGTNSAEFWWMKPSDLTPYGEIDDALTPEEKAAFLTGYGGQEGYDAHVLSDLVFNEPARHLARLHAKNGHPTFLYRFDVVSAAMNEPHAGATHASERQYVFDTLSASPWATDERDQRAADLMSGYWLQFAREGDPNGEGRLRWPDLRPEPDLLLEFTNDGPVIRPVPEAGRLDLIEQLYGRRKAR</sequence>
<organism evidence="6 7">
    <name type="scientific">Brevundimonas goettingensis</name>
    <dbReference type="NCBI Taxonomy" id="2774190"/>
    <lineage>
        <taxon>Bacteria</taxon>
        <taxon>Pseudomonadati</taxon>
        <taxon>Pseudomonadota</taxon>
        <taxon>Alphaproteobacteria</taxon>
        <taxon>Caulobacterales</taxon>
        <taxon>Caulobacteraceae</taxon>
        <taxon>Brevundimonas</taxon>
    </lineage>
</organism>
<evidence type="ECO:0000256" key="1">
    <source>
        <dbReference type="ARBA" id="ARBA00005964"/>
    </source>
</evidence>
<gene>
    <name evidence="6" type="ORF">IFJ75_10080</name>
</gene>
<dbReference type="InterPro" id="IPR050309">
    <property type="entry name" value="Type-B_Carboxylest/Lipase"/>
</dbReference>
<dbReference type="RefSeq" id="WP_207867828.1">
    <property type="nucleotide sequence ID" value="NZ_CP062222.1"/>
</dbReference>
<dbReference type="Proteomes" id="UP000663918">
    <property type="component" value="Chromosome"/>
</dbReference>
<dbReference type="SUPFAM" id="SSF53474">
    <property type="entry name" value="alpha/beta-Hydrolases"/>
    <property type="match status" value="1"/>
</dbReference>
<dbReference type="PANTHER" id="PTHR11559">
    <property type="entry name" value="CARBOXYLESTERASE"/>
    <property type="match status" value="1"/>
</dbReference>
<keyword evidence="3 4" id="KW-0378">Hydrolase</keyword>
<feature type="domain" description="Carboxylesterase type B" evidence="5">
    <location>
        <begin position="25"/>
        <end position="355"/>
    </location>
</feature>
<dbReference type="PROSITE" id="PS01173">
    <property type="entry name" value="LIPASE_GDXG_HIS"/>
    <property type="match status" value="1"/>
</dbReference>
<evidence type="ECO:0000259" key="5">
    <source>
        <dbReference type="Pfam" id="PF00135"/>
    </source>
</evidence>
<dbReference type="InterPro" id="IPR019826">
    <property type="entry name" value="Carboxylesterase_B_AS"/>
</dbReference>
<dbReference type="GO" id="GO:0016787">
    <property type="term" value="F:hydrolase activity"/>
    <property type="evidence" value="ECO:0007669"/>
    <property type="project" value="UniProtKB-KW"/>
</dbReference>
<dbReference type="PROSITE" id="PS00941">
    <property type="entry name" value="CARBOXYLESTERASE_B_2"/>
    <property type="match status" value="1"/>
</dbReference>
<evidence type="ECO:0000256" key="3">
    <source>
        <dbReference type="ARBA" id="ARBA00022801"/>
    </source>
</evidence>
<feature type="domain" description="Carboxylesterase type B" evidence="5">
    <location>
        <begin position="380"/>
        <end position="492"/>
    </location>
</feature>
<accession>A0A975BYA2</accession>
<reference evidence="6" key="1">
    <citation type="submission" date="2020-09" db="EMBL/GenBank/DDBJ databases">
        <title>Brevundimonas sp. LVF2 isolated from a puddle in Goettingen, Germany.</title>
        <authorList>
            <person name="Friedrich I."/>
            <person name="Klassen A."/>
            <person name="Hannes N."/>
            <person name="Schneider D."/>
            <person name="Hertel R."/>
            <person name="Daniel R."/>
        </authorList>
    </citation>
    <scope>NUCLEOTIDE SEQUENCE</scope>
    <source>
        <strain evidence="6">LVF2</strain>
    </source>
</reference>
<protein>
    <recommendedName>
        <fullName evidence="4">Carboxylic ester hydrolase</fullName>
        <ecNumber evidence="4">3.1.1.-</ecNumber>
    </recommendedName>
</protein>
<comment type="similarity">
    <text evidence="2">Belongs to the 'GDXG' lipolytic enzyme family.</text>
</comment>
<dbReference type="EC" id="3.1.1.-" evidence="4"/>
<dbReference type="PROSITE" id="PS00122">
    <property type="entry name" value="CARBOXYLESTERASE_B_1"/>
    <property type="match status" value="1"/>
</dbReference>
<evidence type="ECO:0000256" key="2">
    <source>
        <dbReference type="ARBA" id="ARBA00010515"/>
    </source>
</evidence>
<name>A0A975BYA2_9CAUL</name>
<dbReference type="KEGG" id="bgoe:IFJ75_10080"/>
<comment type="similarity">
    <text evidence="1 4">Belongs to the type-B carboxylesterase/lipase family.</text>
</comment>